<dbReference type="Proteomes" id="UP000050424">
    <property type="component" value="Unassembled WGS sequence"/>
</dbReference>
<feature type="region of interest" description="Disordered" evidence="2">
    <location>
        <begin position="585"/>
        <end position="613"/>
    </location>
</feature>
<organism evidence="4 5">
    <name type="scientific">Neonectria ditissima</name>
    <dbReference type="NCBI Taxonomy" id="78410"/>
    <lineage>
        <taxon>Eukaryota</taxon>
        <taxon>Fungi</taxon>
        <taxon>Dikarya</taxon>
        <taxon>Ascomycota</taxon>
        <taxon>Pezizomycotina</taxon>
        <taxon>Sordariomycetes</taxon>
        <taxon>Hypocreomycetidae</taxon>
        <taxon>Hypocreales</taxon>
        <taxon>Nectriaceae</taxon>
        <taxon>Neonectria</taxon>
    </lineage>
</organism>
<feature type="compositionally biased region" description="Polar residues" evidence="2">
    <location>
        <begin position="243"/>
        <end position="258"/>
    </location>
</feature>
<keyword evidence="1" id="KW-0175">Coiled coil</keyword>
<dbReference type="InterPro" id="IPR001005">
    <property type="entry name" value="SANT/Myb"/>
</dbReference>
<evidence type="ECO:0000313" key="5">
    <source>
        <dbReference type="Proteomes" id="UP000050424"/>
    </source>
</evidence>
<sequence length="613" mass="66295">MGFKFHQVHDVQSIQKRCQEKESRRLQRNLQRVQKSSKNLQECLNRSCEALQLPQSQDAQSEDQACNVDGNVPPEDSEPFMADTASNASDTRALTAPTASSYVDGQGNGLGFAPLDWGHSVAHGYGGVDPWPHAWANHCQTGDMFGWALGDTLATYSCLGDTQGRPGIGRAISTSGDGAEDGITRSAQPDHPLRVAPAASAGASFDLWDGRAAVVQPAERTTIPSSTQSIEDPASCISRRAQSEATTLVTSPRDPTSSRMEVLIKARPSQNATEYTAVPDYPTPSSDDCKFSEKSAKRTVGARKRSCNSASREIKAPQKTRDVNDTVFKDLRAKRHCGETEINHPPSNPLQDGIPPSPSPDLNELLTRATKFGGSQSGSMLSNTESQCLHALVTTLGESPAETPCTAALPIARSQSFGPRSPGQALTTVSGQFASVDTHEALPSNASLEDLLMSETPICGEVKEDIMLRLAFGALRDYILAPPCEGDGNFSKPPCHMPHLASQIITDEASNLDQSTLFSSSPSLDEVPHSTRDSGEPSDTESETRDASLRASRGQRGRWSPRDEARLRAYVLEDLSWSVMAEKLGRSESGVQQHWRIMESRDKARRRGGRSRA</sequence>
<gene>
    <name evidence="4" type="ORF">AK830_g2824</name>
</gene>
<accession>A0A0P7B1D2</accession>
<evidence type="ECO:0000259" key="3">
    <source>
        <dbReference type="PROSITE" id="PS50090"/>
    </source>
</evidence>
<evidence type="ECO:0000313" key="4">
    <source>
        <dbReference type="EMBL" id="KPM43721.1"/>
    </source>
</evidence>
<dbReference type="AlphaFoldDB" id="A0A0P7B1D2"/>
<feature type="compositionally biased region" description="Basic residues" evidence="2">
    <location>
        <begin position="603"/>
        <end position="613"/>
    </location>
</feature>
<feature type="domain" description="Myb-like" evidence="3">
    <location>
        <begin position="551"/>
        <end position="599"/>
    </location>
</feature>
<evidence type="ECO:0000256" key="2">
    <source>
        <dbReference type="SAM" id="MobiDB-lite"/>
    </source>
</evidence>
<protein>
    <recommendedName>
        <fullName evidence="3">Myb-like domain-containing protein</fullName>
    </recommendedName>
</protein>
<feature type="coiled-coil region" evidence="1">
    <location>
        <begin position="16"/>
        <end position="43"/>
    </location>
</feature>
<dbReference type="EMBL" id="LKCW01000028">
    <property type="protein sequence ID" value="KPM43721.1"/>
    <property type="molecule type" value="Genomic_DNA"/>
</dbReference>
<feature type="region of interest" description="Disordered" evidence="2">
    <location>
        <begin position="271"/>
        <end position="294"/>
    </location>
</feature>
<keyword evidence="5" id="KW-1185">Reference proteome</keyword>
<feature type="compositionally biased region" description="Basic and acidic residues" evidence="2">
    <location>
        <begin position="526"/>
        <end position="535"/>
    </location>
</feature>
<comment type="caution">
    <text evidence="4">The sequence shown here is derived from an EMBL/GenBank/DDBJ whole genome shotgun (WGS) entry which is preliminary data.</text>
</comment>
<reference evidence="4 5" key="1">
    <citation type="submission" date="2015-09" db="EMBL/GenBank/DDBJ databases">
        <title>Draft genome of a European isolate of the apple canker pathogen Neonectria ditissima.</title>
        <authorList>
            <person name="Gomez-Cortecero A."/>
            <person name="Harrison R.J."/>
            <person name="Armitage A.D."/>
        </authorList>
    </citation>
    <scope>NUCLEOTIDE SEQUENCE [LARGE SCALE GENOMIC DNA]</scope>
    <source>
        <strain evidence="4 5">R09/05</strain>
    </source>
</reference>
<evidence type="ECO:0000256" key="1">
    <source>
        <dbReference type="SAM" id="Coils"/>
    </source>
</evidence>
<dbReference type="OrthoDB" id="4741289at2759"/>
<feature type="region of interest" description="Disordered" evidence="2">
    <location>
        <begin position="515"/>
        <end position="560"/>
    </location>
</feature>
<proteinExistence type="predicted"/>
<name>A0A0P7B1D2_9HYPO</name>
<dbReference type="PROSITE" id="PS50090">
    <property type="entry name" value="MYB_LIKE"/>
    <property type="match status" value="1"/>
</dbReference>
<feature type="region of interest" description="Disordered" evidence="2">
    <location>
        <begin position="219"/>
        <end position="258"/>
    </location>
</feature>